<dbReference type="PANTHER" id="PTHR16631">
    <property type="entry name" value="GLUCAN 1,3-BETA-GLUCOSIDASE"/>
    <property type="match status" value="1"/>
</dbReference>
<dbReference type="GO" id="GO:0042973">
    <property type="term" value="F:glucan endo-1,3-beta-D-glucosidase activity"/>
    <property type="evidence" value="ECO:0007669"/>
    <property type="project" value="TreeGrafter"/>
</dbReference>
<keyword evidence="5" id="KW-0325">Glycoprotein</keyword>
<sequence length="313" mass="34719" precursor="true">MRTALAALLLLAVAAVDCTAADDQFPLFRTLTSDDPPRLIAYTPSQLDPRNEANQRALPTSSIRADLEALRPAFDGLVLYGYHEACTPRIMAVAKDLDYRVVLLAIWDLKSSAEVDGCAREANFWKDQFDLGVIVGNEGITFGRYEREDLTIAGDRVRKQLHRSIPIGTSEPLERSRDKFVHQFGDFVAPNIHPVFDQPDLDAAAAAAWAREQARALAQQAGKPVILKETGFPHGGKPRYSNESQQAFWQAYVEPGMIAPGSSGAWVYYGVAFEAFDLPWKQEASGLDVEDSWGLFTKDRTPLPAVGVWQRRK</sequence>
<comment type="function">
    <text evidence="9">Glucanases play a role in cell expansion during growth, in cell-cell fusion during mating, and in spore release during sporulation. This enzyme may be involved in beta-glucan degradation. Active on laminarin and lichenan.</text>
</comment>
<keyword evidence="8" id="KW-0624">Polysaccharide degradation</keyword>
<dbReference type="GO" id="GO:0009986">
    <property type="term" value="C:cell surface"/>
    <property type="evidence" value="ECO:0007669"/>
    <property type="project" value="TreeGrafter"/>
</dbReference>
<dbReference type="GO" id="GO:0005886">
    <property type="term" value="C:plasma membrane"/>
    <property type="evidence" value="ECO:0007669"/>
    <property type="project" value="UniProtKB-SubCell"/>
</dbReference>
<evidence type="ECO:0000256" key="4">
    <source>
        <dbReference type="ARBA" id="ARBA00023136"/>
    </source>
</evidence>
<feature type="chain" id="PRO_5021733673" description="Endo-1,3-beta-glucanase btgC" evidence="12">
    <location>
        <begin position="21"/>
        <end position="313"/>
    </location>
</feature>
<keyword evidence="6" id="KW-0119">Carbohydrate metabolism</keyword>
<dbReference type="OrthoDB" id="7057330at2"/>
<dbReference type="InterPro" id="IPR050732">
    <property type="entry name" value="Beta-glucan_modifiers"/>
</dbReference>
<feature type="signal peptide" evidence="12">
    <location>
        <begin position="1"/>
        <end position="20"/>
    </location>
</feature>
<dbReference type="InterPro" id="IPR017853">
    <property type="entry name" value="GH"/>
</dbReference>
<keyword evidence="3" id="KW-0378">Hydrolase</keyword>
<dbReference type="KEGG" id="mri:Mal4_11510"/>
<dbReference type="SUPFAM" id="SSF51445">
    <property type="entry name" value="(Trans)glycosidases"/>
    <property type="match status" value="1"/>
</dbReference>
<evidence type="ECO:0000313" key="13">
    <source>
        <dbReference type="EMBL" id="QDU36851.1"/>
    </source>
</evidence>
<comment type="subcellular location">
    <subcellularLocation>
        <location evidence="1">Cell membrane</location>
    </subcellularLocation>
</comment>
<evidence type="ECO:0000256" key="1">
    <source>
        <dbReference type="ARBA" id="ARBA00004236"/>
    </source>
</evidence>
<evidence type="ECO:0000256" key="5">
    <source>
        <dbReference type="ARBA" id="ARBA00023180"/>
    </source>
</evidence>
<name>A0A517Z307_9PLAN</name>
<accession>A0A517Z307</accession>
<evidence type="ECO:0000313" key="14">
    <source>
        <dbReference type="Proteomes" id="UP000320496"/>
    </source>
</evidence>
<dbReference type="EMBL" id="CP036275">
    <property type="protein sequence ID" value="QDU36851.1"/>
    <property type="molecule type" value="Genomic_DNA"/>
</dbReference>
<evidence type="ECO:0000256" key="9">
    <source>
        <dbReference type="ARBA" id="ARBA00037649"/>
    </source>
</evidence>
<dbReference type="GO" id="GO:0005576">
    <property type="term" value="C:extracellular region"/>
    <property type="evidence" value="ECO:0007669"/>
    <property type="project" value="TreeGrafter"/>
</dbReference>
<protein>
    <recommendedName>
        <fullName evidence="11">Endo-1,3-beta-glucanase btgC</fullName>
    </recommendedName>
    <alternativeName>
        <fullName evidence="10">Laminarinase btgC</fullName>
    </alternativeName>
</protein>
<evidence type="ECO:0000256" key="7">
    <source>
        <dbReference type="ARBA" id="ARBA00023316"/>
    </source>
</evidence>
<evidence type="ECO:0000256" key="11">
    <source>
        <dbReference type="ARBA" id="ARBA00043078"/>
    </source>
</evidence>
<gene>
    <name evidence="13" type="ORF">Mal4_11510</name>
</gene>
<dbReference type="RefSeq" id="WP_145367475.1">
    <property type="nucleotide sequence ID" value="NZ_CP036275.1"/>
</dbReference>
<keyword evidence="14" id="KW-1185">Reference proteome</keyword>
<organism evidence="13 14">
    <name type="scientific">Maioricimonas rarisocia</name>
    <dbReference type="NCBI Taxonomy" id="2528026"/>
    <lineage>
        <taxon>Bacteria</taxon>
        <taxon>Pseudomonadati</taxon>
        <taxon>Planctomycetota</taxon>
        <taxon>Planctomycetia</taxon>
        <taxon>Planctomycetales</taxon>
        <taxon>Planctomycetaceae</taxon>
        <taxon>Maioricimonas</taxon>
    </lineage>
</organism>
<dbReference type="GO" id="GO:0071555">
    <property type="term" value="P:cell wall organization"/>
    <property type="evidence" value="ECO:0007669"/>
    <property type="project" value="UniProtKB-KW"/>
</dbReference>
<proteinExistence type="predicted"/>
<dbReference type="AlphaFoldDB" id="A0A517Z307"/>
<dbReference type="GO" id="GO:0000272">
    <property type="term" value="P:polysaccharide catabolic process"/>
    <property type="evidence" value="ECO:0007669"/>
    <property type="project" value="UniProtKB-KW"/>
</dbReference>
<evidence type="ECO:0000256" key="10">
    <source>
        <dbReference type="ARBA" id="ARBA00042373"/>
    </source>
</evidence>
<evidence type="ECO:0000256" key="8">
    <source>
        <dbReference type="ARBA" id="ARBA00023326"/>
    </source>
</evidence>
<dbReference type="PANTHER" id="PTHR16631:SF17">
    <property type="entry name" value="GLUCAN ENDO-1,3-BETA-GLUCOSIDASE BTGC"/>
    <property type="match status" value="1"/>
</dbReference>
<evidence type="ECO:0000256" key="3">
    <source>
        <dbReference type="ARBA" id="ARBA00022801"/>
    </source>
</evidence>
<evidence type="ECO:0000256" key="12">
    <source>
        <dbReference type="SAM" id="SignalP"/>
    </source>
</evidence>
<keyword evidence="7" id="KW-0961">Cell wall biogenesis/degradation</keyword>
<reference evidence="13 14" key="1">
    <citation type="submission" date="2019-02" db="EMBL/GenBank/DDBJ databases">
        <title>Deep-cultivation of Planctomycetes and their phenomic and genomic characterization uncovers novel biology.</title>
        <authorList>
            <person name="Wiegand S."/>
            <person name="Jogler M."/>
            <person name="Boedeker C."/>
            <person name="Pinto D."/>
            <person name="Vollmers J."/>
            <person name="Rivas-Marin E."/>
            <person name="Kohn T."/>
            <person name="Peeters S.H."/>
            <person name="Heuer A."/>
            <person name="Rast P."/>
            <person name="Oberbeckmann S."/>
            <person name="Bunk B."/>
            <person name="Jeske O."/>
            <person name="Meyerdierks A."/>
            <person name="Storesund J.E."/>
            <person name="Kallscheuer N."/>
            <person name="Luecker S."/>
            <person name="Lage O.M."/>
            <person name="Pohl T."/>
            <person name="Merkel B.J."/>
            <person name="Hornburger P."/>
            <person name="Mueller R.-W."/>
            <person name="Bruemmer F."/>
            <person name="Labrenz M."/>
            <person name="Spormann A.M."/>
            <person name="Op den Camp H."/>
            <person name="Overmann J."/>
            <person name="Amann R."/>
            <person name="Jetten M.S.M."/>
            <person name="Mascher T."/>
            <person name="Medema M.H."/>
            <person name="Devos D.P."/>
            <person name="Kaster A.-K."/>
            <person name="Ovreas L."/>
            <person name="Rohde M."/>
            <person name="Galperin M.Y."/>
            <person name="Jogler C."/>
        </authorList>
    </citation>
    <scope>NUCLEOTIDE SEQUENCE [LARGE SCALE GENOMIC DNA]</scope>
    <source>
        <strain evidence="13 14">Mal4</strain>
    </source>
</reference>
<dbReference type="Proteomes" id="UP000320496">
    <property type="component" value="Chromosome"/>
</dbReference>
<keyword evidence="2" id="KW-1003">Cell membrane</keyword>
<keyword evidence="4" id="KW-0472">Membrane</keyword>
<evidence type="ECO:0000256" key="6">
    <source>
        <dbReference type="ARBA" id="ARBA00023277"/>
    </source>
</evidence>
<dbReference type="Gene3D" id="3.20.20.80">
    <property type="entry name" value="Glycosidases"/>
    <property type="match status" value="1"/>
</dbReference>
<keyword evidence="12" id="KW-0732">Signal</keyword>
<evidence type="ECO:0000256" key="2">
    <source>
        <dbReference type="ARBA" id="ARBA00022475"/>
    </source>
</evidence>